<evidence type="ECO:0000256" key="1">
    <source>
        <dbReference type="SAM" id="Phobius"/>
    </source>
</evidence>
<feature type="transmembrane region" description="Helical" evidence="1">
    <location>
        <begin position="63"/>
        <end position="85"/>
    </location>
</feature>
<keyword evidence="1" id="KW-1133">Transmembrane helix</keyword>
<proteinExistence type="predicted"/>
<keyword evidence="1" id="KW-0472">Membrane</keyword>
<evidence type="ECO:0000313" key="2">
    <source>
        <dbReference type="EMBL" id="BBU47668.1"/>
    </source>
</evidence>
<feature type="transmembrane region" description="Helical" evidence="1">
    <location>
        <begin position="105"/>
        <end position="125"/>
    </location>
</feature>
<gene>
    <name evidence="2" type="ORF">JPM2_3610</name>
</gene>
<accession>A0A809SEU1</accession>
<sequence length="137" mass="16241">MIKFQKKYEIIFWTLWIFFCVLFGLVSLKHNGAFFGFAVGSLCSYIMFKITLILIFNNSTNKLFIYLLNILKMFIFFIFILTIIYLILMTNNLYTKNNLNYPINFFYYLGGINLNLIVILIHYLLEIKGGKIGRNKK</sequence>
<dbReference type="KEGG" id="mfel:JPM2_3610"/>
<keyword evidence="1" id="KW-0812">Transmembrane</keyword>
<evidence type="ECO:0000313" key="3">
    <source>
        <dbReference type="Proteomes" id="UP000464317"/>
    </source>
</evidence>
<organism evidence="2 3">
    <name type="scientific">Mycoplasmopsis felis</name>
    <dbReference type="NCBI Taxonomy" id="33923"/>
    <lineage>
        <taxon>Bacteria</taxon>
        <taxon>Bacillati</taxon>
        <taxon>Mycoplasmatota</taxon>
        <taxon>Mycoplasmoidales</taxon>
        <taxon>Metamycoplasmataceae</taxon>
        <taxon>Mycoplasmopsis</taxon>
    </lineage>
</organism>
<feature type="transmembrane region" description="Helical" evidence="1">
    <location>
        <begin position="34"/>
        <end position="56"/>
    </location>
</feature>
<reference evidence="2 3" key="1">
    <citation type="submission" date="2020-01" db="EMBL/GenBank/DDBJ databases">
        <title>Complete genome sequence of Mycoplasma felis strain Myco-2.</title>
        <authorList>
            <person name="Kinoshita Y."/>
            <person name="Niwa H."/>
            <person name="Uchida-Fujii E."/>
            <person name="Nukada T."/>
        </authorList>
    </citation>
    <scope>NUCLEOTIDE SEQUENCE [LARGE SCALE GENOMIC DNA]</scope>
    <source>
        <strain evidence="2 3">Myco-2</strain>
    </source>
</reference>
<feature type="transmembrane region" description="Helical" evidence="1">
    <location>
        <begin position="10"/>
        <end position="28"/>
    </location>
</feature>
<protein>
    <submittedName>
        <fullName evidence="2">Uncharacterized protein</fullName>
    </submittedName>
</protein>
<keyword evidence="3" id="KW-1185">Reference proteome</keyword>
<dbReference type="RefSeq" id="WP_161553132.1">
    <property type="nucleotide sequence ID" value="NZ_AP022325.1"/>
</dbReference>
<name>A0A809SEU1_9BACT</name>
<dbReference type="EMBL" id="AP022325">
    <property type="protein sequence ID" value="BBU47668.1"/>
    <property type="molecule type" value="Genomic_DNA"/>
</dbReference>
<dbReference type="Proteomes" id="UP000464317">
    <property type="component" value="Chromosome"/>
</dbReference>
<dbReference type="AlphaFoldDB" id="A0A809SEU1"/>